<evidence type="ECO:0000313" key="1">
    <source>
        <dbReference type="EMBL" id="EFM00921.1"/>
    </source>
</evidence>
<dbReference type="HOGENOM" id="CLU_2790482_0_0_10"/>
<evidence type="ECO:0000313" key="2">
    <source>
        <dbReference type="Proteomes" id="UP000004394"/>
    </source>
</evidence>
<reference evidence="1" key="1">
    <citation type="submission" date="2010-07" db="EMBL/GenBank/DDBJ databases">
        <authorList>
            <person name="Muzny D."/>
            <person name="Qin X."/>
            <person name="Deng J."/>
            <person name="Jiang H."/>
            <person name="Liu Y."/>
            <person name="Qu J."/>
            <person name="Song X.-Z."/>
            <person name="Zhang L."/>
            <person name="Thornton R."/>
            <person name="Coyle M."/>
            <person name="Francisco L."/>
            <person name="Jackson L."/>
            <person name="Javaid M."/>
            <person name="Korchina V."/>
            <person name="Kovar C."/>
            <person name="Mata R."/>
            <person name="Mathew T."/>
            <person name="Ngo R."/>
            <person name="Nguyen L."/>
            <person name="Nguyen N."/>
            <person name="Okwuonu G."/>
            <person name="Ongeri F."/>
            <person name="Pham C."/>
            <person name="Simmons D."/>
            <person name="Wilczek-Boney K."/>
            <person name="Hale W."/>
            <person name="Jakkamsetti A."/>
            <person name="Pham P."/>
            <person name="Ruth R."/>
            <person name="San Lucas F."/>
            <person name="Warren J."/>
            <person name="Zhang J."/>
            <person name="Zhao Z."/>
            <person name="Zhou C."/>
            <person name="Zhu D."/>
            <person name="Lee S."/>
            <person name="Bess C."/>
            <person name="Blankenburg K."/>
            <person name="Forbes L."/>
            <person name="Fu Q."/>
            <person name="Gubbala S."/>
            <person name="Hirani K."/>
            <person name="Jayaseelan J.C."/>
            <person name="Lara F."/>
            <person name="Munidasa M."/>
            <person name="Palculict T."/>
            <person name="Patil S."/>
            <person name="Pu L.-L."/>
            <person name="Saada N."/>
            <person name="Tang L."/>
            <person name="Weissenberger G."/>
            <person name="Zhu Y."/>
            <person name="Hemphill L."/>
            <person name="Shang Y."/>
            <person name="Youmans B."/>
            <person name="Ayvaz T."/>
            <person name="Ross M."/>
            <person name="Santibanez J."/>
            <person name="Aqrawi P."/>
            <person name="Gross S."/>
            <person name="Joshi V."/>
            <person name="Fowler G."/>
            <person name="Nazareth L."/>
            <person name="Reid J."/>
            <person name="Worley K."/>
            <person name="Petrosino J."/>
            <person name="Highlander S."/>
            <person name="Gibbs R."/>
        </authorList>
    </citation>
    <scope>NUCLEOTIDE SEQUENCE [LARGE SCALE GENOMIC DNA]</scope>
    <source>
        <strain evidence="1">DSM 16973</strain>
    </source>
</reference>
<protein>
    <submittedName>
        <fullName evidence="1">Uncharacterized protein</fullName>
    </submittedName>
</protein>
<comment type="caution">
    <text evidence="1">The sequence shown here is derived from an EMBL/GenBank/DDBJ whole genome shotgun (WGS) entry which is preliminary data.</text>
</comment>
<gene>
    <name evidence="1" type="ORF">HMPREF0658_2192</name>
</gene>
<dbReference type="AlphaFoldDB" id="E0NVI7"/>
<accession>E0NVI7</accession>
<organism evidence="1 2">
    <name type="scientific">Hoylesella marshii DSM 16973 = JCM 13450</name>
    <dbReference type="NCBI Taxonomy" id="862515"/>
    <lineage>
        <taxon>Bacteria</taxon>
        <taxon>Pseudomonadati</taxon>
        <taxon>Bacteroidota</taxon>
        <taxon>Bacteroidia</taxon>
        <taxon>Bacteroidales</taxon>
        <taxon>Prevotellaceae</taxon>
        <taxon>Hoylesella</taxon>
    </lineage>
</organism>
<dbReference type="EMBL" id="AEEI01000061">
    <property type="protein sequence ID" value="EFM00921.1"/>
    <property type="molecule type" value="Genomic_DNA"/>
</dbReference>
<dbReference type="STRING" id="862515.HMPREF0658_2192"/>
<sequence length="68" mass="7496">MFLLPPSGNEPCKNTKIISFPTHEITPEAFHPLNARAQSGQNVKTAIIHGGWQKITQKLPSSTEDGRK</sequence>
<keyword evidence="2" id="KW-1185">Reference proteome</keyword>
<proteinExistence type="predicted"/>
<name>E0NVI7_9BACT</name>
<dbReference type="BioCyc" id="PMAR862515-HMP:GMOO-2225-MONOMER"/>
<dbReference type="Proteomes" id="UP000004394">
    <property type="component" value="Unassembled WGS sequence"/>
</dbReference>